<dbReference type="PANTHER" id="PTHR37816">
    <property type="entry name" value="YALI0E33011P"/>
    <property type="match status" value="1"/>
</dbReference>
<reference evidence="2 3" key="1">
    <citation type="submission" date="2017-04" db="EMBL/GenBank/DDBJ databases">
        <authorList>
            <person name="Afonso C.L."/>
            <person name="Miller P.J."/>
            <person name="Scott M.A."/>
            <person name="Spackman E."/>
            <person name="Goraichik I."/>
            <person name="Dimitrov K.M."/>
            <person name="Suarez D.L."/>
            <person name="Swayne D.E."/>
        </authorList>
    </citation>
    <scope>NUCLEOTIDE SEQUENCE [LARGE SCALE GENOMIC DNA]</scope>
    <source>
        <strain evidence="2 3">USBA 355</strain>
    </source>
</reference>
<evidence type="ECO:0000313" key="2">
    <source>
        <dbReference type="EMBL" id="SMF23800.1"/>
    </source>
</evidence>
<gene>
    <name evidence="2" type="ORF">SAMN05428998_10843</name>
</gene>
<proteinExistence type="predicted"/>
<dbReference type="InterPro" id="IPR027417">
    <property type="entry name" value="P-loop_NTPase"/>
</dbReference>
<keyword evidence="2" id="KW-0808">Transferase</keyword>
<dbReference type="GO" id="GO:0016301">
    <property type="term" value="F:kinase activity"/>
    <property type="evidence" value="ECO:0007669"/>
    <property type="project" value="UniProtKB-KW"/>
</dbReference>
<dbReference type="STRING" id="560819.SAMN05428998_10843"/>
<feature type="compositionally biased region" description="Low complexity" evidence="1">
    <location>
        <begin position="12"/>
        <end position="26"/>
    </location>
</feature>
<keyword evidence="3" id="KW-1185">Reference proteome</keyword>
<accession>A0A1Y6BQJ0</accession>
<sequence length="226" mass="25018">MTGCGGPRRPVSDGSPESSDPPGASAVVEMKAWRDDRRRIGPAAPRPPLDPEAPALRRVLVLGGAGAGKTVFARRLGAATGLPVVHLDRHYWRPGWTALAPADWQAEVERLAAAPRWIMDGNYAGSLPLRLARADTVVLLDPPRRTCLWRVTRRTLRHWRRVRPELGSGCPERFDWGFLCYVWTYRKVHRPRVLAALEGFKGRVLVLRDRAEVEACLARLAASAAA</sequence>
<dbReference type="AlphaFoldDB" id="A0A1Y6BQJ0"/>
<dbReference type="SUPFAM" id="SSF52540">
    <property type="entry name" value="P-loop containing nucleoside triphosphate hydrolases"/>
    <property type="match status" value="1"/>
</dbReference>
<evidence type="ECO:0000313" key="3">
    <source>
        <dbReference type="Proteomes" id="UP000192917"/>
    </source>
</evidence>
<feature type="region of interest" description="Disordered" evidence="1">
    <location>
        <begin position="1"/>
        <end position="51"/>
    </location>
</feature>
<dbReference type="PANTHER" id="PTHR37816:SF1">
    <property type="entry name" value="TOXIN"/>
    <property type="match status" value="1"/>
</dbReference>
<dbReference type="Proteomes" id="UP000192917">
    <property type="component" value="Unassembled WGS sequence"/>
</dbReference>
<keyword evidence="2" id="KW-0418">Kinase</keyword>
<dbReference type="InterPro" id="IPR052922">
    <property type="entry name" value="Cytidylate_Kinase-2"/>
</dbReference>
<protein>
    <submittedName>
        <fullName evidence="2">Adenylate kinase</fullName>
    </submittedName>
</protein>
<dbReference type="Gene3D" id="3.40.50.300">
    <property type="entry name" value="P-loop containing nucleotide triphosphate hydrolases"/>
    <property type="match status" value="1"/>
</dbReference>
<evidence type="ECO:0000256" key="1">
    <source>
        <dbReference type="SAM" id="MobiDB-lite"/>
    </source>
</evidence>
<name>A0A1Y6BQJ0_9PROT</name>
<dbReference type="EMBL" id="FWZX01000008">
    <property type="protein sequence ID" value="SMF23800.1"/>
    <property type="molecule type" value="Genomic_DNA"/>
</dbReference>
<organism evidence="2 3">
    <name type="scientific">Tistlia consotensis USBA 355</name>
    <dbReference type="NCBI Taxonomy" id="560819"/>
    <lineage>
        <taxon>Bacteria</taxon>
        <taxon>Pseudomonadati</taxon>
        <taxon>Pseudomonadota</taxon>
        <taxon>Alphaproteobacteria</taxon>
        <taxon>Rhodospirillales</taxon>
        <taxon>Rhodovibrionaceae</taxon>
        <taxon>Tistlia</taxon>
    </lineage>
</organism>